<sequence>MNSKLLKNCFAAGALALCLAISSPAMAQAGEGWTLNHDNADIRAVIGQVAEITGKNFVIDQRVKGKITVISNTSMGKNDVYQVFLSILRVHGYAAVETGNVIKIIPESGAKQDSVPVLDANSSSSNSSGDNVVTRVLQVNNVAAAQLVPILRPLVPQQGHLAAYPPTNVIIISDRAANIERLTNIIRRIDKASDEQVDVVRLENASAKEVVRVVSDLYKSTNKGSRSKNATPKMVADERTNSILLTGDSSDKLRLKALIAHLDSPLEQSGNTRVIYLNYANAENLVKVLTGVKDSLSNKSSKKKSTANSKEVSILSDESLNALVITAPPALMRSLQDVIRKLDIRRAQVLVEAIIVELDETQADRLGVQWLFDGTPGGSGPVGSISFGGQGSILSLAGNIASGNAAGAASALGEGAGIILGDFNRKGIDFGVLINALKGTGAGNILSTPSLTMLDNEDAEIIVGQNVPFVTGSTTSSTNTNPFTTIQREDIGITLKVTSQINKGNSVRMEIEQEVSSLAPSSTGASDLITNKRSIKTTVLVDNNHTIVLGGLIRDDIRESVSKVPLLGDIPFLGALFRYRSVTTSKSNLMVFIKPTIIRDAETQNGISASKYGYIRQQLLNQKFNDKPSSFNAEELLPAWDGDPLKKKSFVTPEASSKQPEAVNE</sequence>
<dbReference type="Gene3D" id="3.30.1370.120">
    <property type="match status" value="3"/>
</dbReference>
<dbReference type="InterPro" id="IPR013356">
    <property type="entry name" value="T2SS_GspD"/>
</dbReference>
<feature type="region of interest" description="Disordered" evidence="11">
    <location>
        <begin position="641"/>
        <end position="665"/>
    </location>
</feature>
<reference evidence="16 17" key="1">
    <citation type="submission" date="2018-04" db="EMBL/GenBank/DDBJ databases">
        <title>Thalassorhabdus spongiae gen. nov., sp. nov., isolated from a marine sponge in South-West Iceland.</title>
        <authorList>
            <person name="Knobloch S."/>
            <person name="Daussin A."/>
            <person name="Johannsson R."/>
            <person name="Marteinsson V.T."/>
        </authorList>
    </citation>
    <scope>NUCLEOTIDE SEQUENCE [LARGE SCALE GENOMIC DNA]</scope>
    <source>
        <strain evidence="16 17">Hp12</strain>
    </source>
</reference>
<dbReference type="Pfam" id="PF00263">
    <property type="entry name" value="Secretin"/>
    <property type="match status" value="1"/>
</dbReference>
<dbReference type="PANTHER" id="PTHR30332">
    <property type="entry name" value="PROBABLE GENERAL SECRETION PATHWAY PROTEIN D"/>
    <property type="match status" value="1"/>
</dbReference>
<evidence type="ECO:0000313" key="17">
    <source>
        <dbReference type="Proteomes" id="UP000244906"/>
    </source>
</evidence>
<evidence type="ECO:0000256" key="4">
    <source>
        <dbReference type="ARBA" id="ARBA00022452"/>
    </source>
</evidence>
<evidence type="ECO:0000256" key="12">
    <source>
        <dbReference type="SAM" id="SignalP"/>
    </source>
</evidence>
<dbReference type="GO" id="GO:0009279">
    <property type="term" value="C:cell outer membrane"/>
    <property type="evidence" value="ECO:0007669"/>
    <property type="project" value="UniProtKB-SubCell"/>
</dbReference>
<dbReference type="InterPro" id="IPR038591">
    <property type="entry name" value="NolW-like_sf"/>
</dbReference>
<feature type="signal peptide" evidence="12">
    <location>
        <begin position="1"/>
        <end position="27"/>
    </location>
</feature>
<evidence type="ECO:0000256" key="5">
    <source>
        <dbReference type="ARBA" id="ARBA00022692"/>
    </source>
</evidence>
<proteinExistence type="inferred from homology"/>
<dbReference type="OrthoDB" id="9775455at2"/>
<dbReference type="Proteomes" id="UP000244906">
    <property type="component" value="Unassembled WGS sequence"/>
</dbReference>
<dbReference type="NCBIfam" id="TIGR02517">
    <property type="entry name" value="type_II_gspD"/>
    <property type="match status" value="1"/>
</dbReference>
<evidence type="ECO:0000256" key="8">
    <source>
        <dbReference type="ARBA" id="ARBA00023136"/>
    </source>
</evidence>
<comment type="caution">
    <text evidence="16">The sequence shown here is derived from an EMBL/GenBank/DDBJ whole genome shotgun (WGS) entry which is preliminary data.</text>
</comment>
<comment type="similarity">
    <text evidence="2">Belongs to the bacterial secretin family. GSP D subfamily.</text>
</comment>
<dbReference type="GO" id="GO:0015627">
    <property type="term" value="C:type II protein secretion system complex"/>
    <property type="evidence" value="ECO:0007669"/>
    <property type="project" value="InterPro"/>
</dbReference>
<keyword evidence="3 10" id="KW-0813">Transport</keyword>
<keyword evidence="9" id="KW-0998">Cell outer membrane</keyword>
<dbReference type="GO" id="GO:0015628">
    <property type="term" value="P:protein secretion by the type II secretion system"/>
    <property type="evidence" value="ECO:0007669"/>
    <property type="project" value="InterPro"/>
</dbReference>
<evidence type="ECO:0000259" key="15">
    <source>
        <dbReference type="Pfam" id="PF21305"/>
    </source>
</evidence>
<gene>
    <name evidence="16" type="primary">gspD</name>
    <name evidence="16" type="ORF">DC094_14320</name>
</gene>
<feature type="domain" description="NolW-like" evidence="14">
    <location>
        <begin position="134"/>
        <end position="194"/>
    </location>
</feature>
<evidence type="ECO:0000256" key="10">
    <source>
        <dbReference type="RuleBase" id="RU004004"/>
    </source>
</evidence>
<evidence type="ECO:0000259" key="13">
    <source>
        <dbReference type="Pfam" id="PF00263"/>
    </source>
</evidence>
<evidence type="ECO:0000259" key="14">
    <source>
        <dbReference type="Pfam" id="PF03958"/>
    </source>
</evidence>
<dbReference type="AlphaFoldDB" id="A0A2V1GRI2"/>
<keyword evidence="6 12" id="KW-0732">Signal</keyword>
<dbReference type="EMBL" id="QDDL01000006">
    <property type="protein sequence ID" value="PVZ67611.1"/>
    <property type="molecule type" value="Genomic_DNA"/>
</dbReference>
<feature type="domain" description="NolW-like" evidence="14">
    <location>
        <begin position="272"/>
        <end position="348"/>
    </location>
</feature>
<keyword evidence="7" id="KW-0653">Protein transport</keyword>
<feature type="domain" description="NolW-like" evidence="14">
    <location>
        <begin position="197"/>
        <end position="268"/>
    </location>
</feature>
<evidence type="ECO:0000256" key="7">
    <source>
        <dbReference type="ARBA" id="ARBA00022927"/>
    </source>
</evidence>
<feature type="chain" id="PRO_5015930162" evidence="12">
    <location>
        <begin position="28"/>
        <end position="665"/>
    </location>
</feature>
<evidence type="ECO:0000256" key="6">
    <source>
        <dbReference type="ARBA" id="ARBA00022729"/>
    </source>
</evidence>
<feature type="domain" description="Type II/III secretion system secretin-like" evidence="13">
    <location>
        <begin position="436"/>
        <end position="599"/>
    </location>
</feature>
<accession>A0A2V1GRI2</accession>
<protein>
    <submittedName>
        <fullName evidence="16">Type II secretion system protein GspD</fullName>
    </submittedName>
</protein>
<evidence type="ECO:0000313" key="16">
    <source>
        <dbReference type="EMBL" id="PVZ67611.1"/>
    </source>
</evidence>
<feature type="domain" description="GspD-like N0" evidence="15">
    <location>
        <begin position="35"/>
        <end position="104"/>
    </location>
</feature>
<dbReference type="PRINTS" id="PR00811">
    <property type="entry name" value="BCTERIALGSPD"/>
</dbReference>
<evidence type="ECO:0000256" key="3">
    <source>
        <dbReference type="ARBA" id="ARBA00022448"/>
    </source>
</evidence>
<dbReference type="InterPro" id="IPR001775">
    <property type="entry name" value="GspD/PilQ"/>
</dbReference>
<keyword evidence="17" id="KW-1185">Reference proteome</keyword>
<dbReference type="Pfam" id="PF21305">
    <property type="entry name" value="type_II_gspD_N0"/>
    <property type="match status" value="1"/>
</dbReference>
<keyword evidence="5" id="KW-0812">Transmembrane</keyword>
<dbReference type="RefSeq" id="WP_116687807.1">
    <property type="nucleotide sequence ID" value="NZ_CAWNYD010000006.1"/>
</dbReference>
<evidence type="ECO:0000256" key="11">
    <source>
        <dbReference type="SAM" id="MobiDB-lite"/>
    </source>
</evidence>
<organism evidence="16 17">
    <name type="scientific">Pelagibaculum spongiae</name>
    <dbReference type="NCBI Taxonomy" id="2080658"/>
    <lineage>
        <taxon>Bacteria</taxon>
        <taxon>Pseudomonadati</taxon>
        <taxon>Pseudomonadota</taxon>
        <taxon>Gammaproteobacteria</taxon>
        <taxon>Oceanospirillales</taxon>
        <taxon>Pelagibaculum</taxon>
    </lineage>
</organism>
<keyword evidence="8" id="KW-0472">Membrane</keyword>
<dbReference type="InterPro" id="IPR049371">
    <property type="entry name" value="GspD-like_N0"/>
</dbReference>
<evidence type="ECO:0000256" key="1">
    <source>
        <dbReference type="ARBA" id="ARBA00004442"/>
    </source>
</evidence>
<dbReference type="InterPro" id="IPR005644">
    <property type="entry name" value="NolW-like"/>
</dbReference>
<dbReference type="InterPro" id="IPR050810">
    <property type="entry name" value="Bact_Secretion_Sys_Channel"/>
</dbReference>
<dbReference type="Pfam" id="PF03958">
    <property type="entry name" value="Secretin_N"/>
    <property type="match status" value="3"/>
</dbReference>
<name>A0A2V1GRI2_9GAMM</name>
<evidence type="ECO:0000256" key="2">
    <source>
        <dbReference type="ARBA" id="ARBA00006980"/>
    </source>
</evidence>
<keyword evidence="4" id="KW-1134">Transmembrane beta strand</keyword>
<dbReference type="InterPro" id="IPR004846">
    <property type="entry name" value="T2SS/T3SS_dom"/>
</dbReference>
<comment type="subcellular location">
    <subcellularLocation>
        <location evidence="1 10">Cell outer membrane</location>
    </subcellularLocation>
</comment>
<dbReference type="PANTHER" id="PTHR30332:SF24">
    <property type="entry name" value="SECRETIN GSPD-RELATED"/>
    <property type="match status" value="1"/>
</dbReference>
<evidence type="ECO:0000256" key="9">
    <source>
        <dbReference type="ARBA" id="ARBA00023237"/>
    </source>
</evidence>